<sequence length="189" mass="21880">MKTLKRNKSMTSSSSNLNPYELLEVSSGFQFLTDQGKAYFVYTTEAEGYFPEGTLFAAHAFMFGFKPLRENQHSLEETTSPFHSFPRSRFITFDPRISDTIVSFILELFKDKRIVLLYVCDPSDSRQGVRAKLFDIWFRQYRIQNIIKVTLANTSSVSACMLFSSENTYKGEIEDCLPEMMEKISNYLE</sequence>
<keyword evidence="4" id="KW-1185">Reference proteome</keyword>
<name>A0A5M8QB74_9BACT</name>
<dbReference type="EMBL" id="JBGOGF010000004">
    <property type="protein sequence ID" value="MFA1771446.1"/>
    <property type="molecule type" value="Genomic_DNA"/>
</dbReference>
<evidence type="ECO:0000313" key="1">
    <source>
        <dbReference type="EMBL" id="KAA6432408.1"/>
    </source>
</evidence>
<evidence type="ECO:0000313" key="4">
    <source>
        <dbReference type="Proteomes" id="UP001570846"/>
    </source>
</evidence>
<evidence type="ECO:0000313" key="3">
    <source>
        <dbReference type="Proteomes" id="UP000323866"/>
    </source>
</evidence>
<gene>
    <name evidence="2" type="ORF">ACD591_09105</name>
    <name evidence="1" type="ORF">FOE74_15005</name>
</gene>
<reference evidence="2 4" key="3">
    <citation type="submission" date="2024-08" db="EMBL/GenBank/DDBJ databases">
        <authorList>
            <person name="Wei W."/>
        </authorList>
    </citation>
    <scope>NUCLEOTIDE SEQUENCE [LARGE SCALE GENOMIC DNA]</scope>
    <source>
        <strain evidence="2 4">XU2</strain>
    </source>
</reference>
<accession>A0A5M8QB74</accession>
<reference evidence="1 3" key="1">
    <citation type="submission" date="2019-07" db="EMBL/GenBank/DDBJ databases">
        <authorList>
            <person name="Qu J.-H."/>
        </authorList>
    </citation>
    <scope>NUCLEOTIDE SEQUENCE [LARGE SCALE GENOMIC DNA]</scope>
    <source>
        <strain evidence="1 3">MDT1-10-3</strain>
    </source>
</reference>
<dbReference type="OrthoDB" id="955741at2"/>
<dbReference type="Proteomes" id="UP000323866">
    <property type="component" value="Unassembled WGS sequence"/>
</dbReference>
<dbReference type="RefSeq" id="WP_149099440.1">
    <property type="nucleotide sequence ID" value="NZ_BMMG01000005.1"/>
</dbReference>
<proteinExistence type="predicted"/>
<reference evidence="1 3" key="2">
    <citation type="submission" date="2019-09" db="EMBL/GenBank/DDBJ databases">
        <title>A bacterium isolated from glacier soil.</title>
        <authorList>
            <person name="Liu Q."/>
        </authorList>
    </citation>
    <scope>NUCLEOTIDE SEQUENCE [LARGE SCALE GENOMIC DNA]</scope>
    <source>
        <strain evidence="1 3">MDT1-10-3</strain>
    </source>
</reference>
<comment type="caution">
    <text evidence="1">The sequence shown here is derived from an EMBL/GenBank/DDBJ whole genome shotgun (WGS) entry which is preliminary data.</text>
</comment>
<organism evidence="1 3">
    <name type="scientific">Rufibacter glacialis</name>
    <dbReference type="NCBI Taxonomy" id="1259555"/>
    <lineage>
        <taxon>Bacteria</taxon>
        <taxon>Pseudomonadati</taxon>
        <taxon>Bacteroidota</taxon>
        <taxon>Cytophagia</taxon>
        <taxon>Cytophagales</taxon>
        <taxon>Hymenobacteraceae</taxon>
        <taxon>Rufibacter</taxon>
    </lineage>
</organism>
<dbReference type="InterPro" id="IPR046167">
    <property type="entry name" value="DUF6169"/>
</dbReference>
<dbReference type="AlphaFoldDB" id="A0A5M8QB74"/>
<dbReference type="Pfam" id="PF19666">
    <property type="entry name" value="DUF6169"/>
    <property type="match status" value="1"/>
</dbReference>
<protein>
    <submittedName>
        <fullName evidence="2">DUF6169 family protein</fullName>
    </submittedName>
</protein>
<evidence type="ECO:0000313" key="2">
    <source>
        <dbReference type="EMBL" id="MFA1771446.1"/>
    </source>
</evidence>
<dbReference type="EMBL" id="VKKZ01000022">
    <property type="protein sequence ID" value="KAA6432408.1"/>
    <property type="molecule type" value="Genomic_DNA"/>
</dbReference>
<dbReference type="Proteomes" id="UP001570846">
    <property type="component" value="Unassembled WGS sequence"/>
</dbReference>